<organism evidence="2 3">
    <name type="scientific">Cylicocyclus nassatus</name>
    <name type="common">Nematode worm</name>
    <dbReference type="NCBI Taxonomy" id="53992"/>
    <lineage>
        <taxon>Eukaryota</taxon>
        <taxon>Metazoa</taxon>
        <taxon>Ecdysozoa</taxon>
        <taxon>Nematoda</taxon>
        <taxon>Chromadorea</taxon>
        <taxon>Rhabditida</taxon>
        <taxon>Rhabditina</taxon>
        <taxon>Rhabditomorpha</taxon>
        <taxon>Strongyloidea</taxon>
        <taxon>Strongylidae</taxon>
        <taxon>Cylicocyclus</taxon>
    </lineage>
</organism>
<gene>
    <name evidence="2" type="ORF">CYNAS_LOCUS8743</name>
</gene>
<accession>A0AA36GRC1</accession>
<evidence type="ECO:0000313" key="2">
    <source>
        <dbReference type="EMBL" id="CAJ0596760.1"/>
    </source>
</evidence>
<dbReference type="Gene3D" id="3.80.10.10">
    <property type="entry name" value="Ribonuclease Inhibitor"/>
    <property type="match status" value="2"/>
</dbReference>
<dbReference type="Proteomes" id="UP001176961">
    <property type="component" value="Unassembled WGS sequence"/>
</dbReference>
<dbReference type="PANTHER" id="PTHR13318">
    <property type="entry name" value="PARTNER OF PAIRED, ISOFORM B-RELATED"/>
    <property type="match status" value="1"/>
</dbReference>
<feature type="compositionally biased region" description="Polar residues" evidence="1">
    <location>
        <begin position="566"/>
        <end position="576"/>
    </location>
</feature>
<dbReference type="InterPro" id="IPR032675">
    <property type="entry name" value="LRR_dom_sf"/>
</dbReference>
<evidence type="ECO:0008006" key="4">
    <source>
        <dbReference type="Google" id="ProtNLM"/>
    </source>
</evidence>
<dbReference type="EMBL" id="CATQJL010000223">
    <property type="protein sequence ID" value="CAJ0596760.1"/>
    <property type="molecule type" value="Genomic_DNA"/>
</dbReference>
<dbReference type="AlphaFoldDB" id="A0AA36GRC1"/>
<sequence length="751" mass="83441">MEIKWEIRYSLSQTSVGWVGSSLCADEIIVTSSSVDRFQLLTKKPLCGFVLRVLSGTMNSIPSSGFLSSILDNMDTLTAPCFSPFQAIHEDDRRQDSPLLNLPSNVLDNIVSFIPLKVRTLLVAPVCRALRDSVYRSITSVAFYKTQLDELSDTRIKYFLSIHGHKITAINFDLFRSVEDEACTQWNWRQSVITAVKMCSNLRELDILVCKRHRLRDTDLLTIFRECPQLQVLCIDAQYLSGHCFQVAPVGLQRLELEMCLRLSEPSIRSIFTRLKKLKVLYISELKILKDSIITGLVSNLKNLRDLSIIANPETDLDLSASGLAHLARLPRLQNLCLEGLAAVTDRFLSELSDVSTNAAARSITSLSLAFCFNFSSVGLQRLSRMPKLDSLNLDGITKREISSGLLKIAEEGRLARVLLAEGTNVAAETLREICRVSPRLRLLDLSNNDVVMDLNIANEIVVEWLISGRPSLTILTNKHLPWGLVTKPPPACEFVPPAFNVVHLHRSTVPINEVLPGSVLSDEDSSQLPHGLLLPRLRRGNRYRLLYSLRIASQDGGDSDDQKENSFSPTHQQPQRCKGKSPRTPPNIPQMCTTPPLPMFGVQQPNSHSPHALTASPLSNCVPELSNCFNACSPLQAQQMILQDLHSTAFSTPELAQIIPPDISLESWMTWLAANPSYVSSNIPLTDPLSILTAGSAGAPRPPVEIPQQPRFHYTRGPRNKRRSNPQKQPSPRAAAPPLSFSPTDFPPLQ</sequence>
<dbReference type="GO" id="GO:0031146">
    <property type="term" value="P:SCF-dependent proteasomal ubiquitin-dependent protein catabolic process"/>
    <property type="evidence" value="ECO:0007669"/>
    <property type="project" value="TreeGrafter"/>
</dbReference>
<reference evidence="2" key="1">
    <citation type="submission" date="2023-07" db="EMBL/GenBank/DDBJ databases">
        <authorList>
            <consortium name="CYATHOMIX"/>
        </authorList>
    </citation>
    <scope>NUCLEOTIDE SEQUENCE</scope>
    <source>
        <strain evidence="2">N/A</strain>
    </source>
</reference>
<proteinExistence type="predicted"/>
<keyword evidence="3" id="KW-1185">Reference proteome</keyword>
<feature type="compositionally biased region" description="Basic residues" evidence="1">
    <location>
        <begin position="714"/>
        <end position="726"/>
    </location>
</feature>
<dbReference type="SUPFAM" id="SSF52047">
    <property type="entry name" value="RNI-like"/>
    <property type="match status" value="1"/>
</dbReference>
<feature type="region of interest" description="Disordered" evidence="1">
    <location>
        <begin position="695"/>
        <end position="751"/>
    </location>
</feature>
<dbReference type="PANTHER" id="PTHR13318:SF247">
    <property type="entry name" value="GH16156P"/>
    <property type="match status" value="1"/>
</dbReference>
<evidence type="ECO:0000313" key="3">
    <source>
        <dbReference type="Proteomes" id="UP001176961"/>
    </source>
</evidence>
<feature type="region of interest" description="Disordered" evidence="1">
    <location>
        <begin position="555"/>
        <end position="595"/>
    </location>
</feature>
<name>A0AA36GRC1_CYLNA</name>
<dbReference type="GO" id="GO:0019005">
    <property type="term" value="C:SCF ubiquitin ligase complex"/>
    <property type="evidence" value="ECO:0007669"/>
    <property type="project" value="TreeGrafter"/>
</dbReference>
<evidence type="ECO:0000256" key="1">
    <source>
        <dbReference type="SAM" id="MobiDB-lite"/>
    </source>
</evidence>
<comment type="caution">
    <text evidence="2">The sequence shown here is derived from an EMBL/GenBank/DDBJ whole genome shotgun (WGS) entry which is preliminary data.</text>
</comment>
<protein>
    <recommendedName>
        <fullName evidence="4">F-box domain-containing protein</fullName>
    </recommendedName>
</protein>